<evidence type="ECO:0000256" key="2">
    <source>
        <dbReference type="ARBA" id="ARBA00022596"/>
    </source>
</evidence>
<name>A0A520KW12_9EURY</name>
<dbReference type="Gene3D" id="3.40.50.2030">
    <property type="match status" value="2"/>
</dbReference>
<dbReference type="SUPFAM" id="SSF56821">
    <property type="entry name" value="Prismane protein-like"/>
    <property type="match status" value="1"/>
</dbReference>
<dbReference type="Gene3D" id="3.30.70.20">
    <property type="match status" value="1"/>
</dbReference>
<dbReference type="GO" id="GO:0051539">
    <property type="term" value="F:4 iron, 4 sulfur cluster binding"/>
    <property type="evidence" value="ECO:0007669"/>
    <property type="project" value="UniProtKB-KW"/>
</dbReference>
<reference evidence="9 10" key="1">
    <citation type="journal article" date="2019" name="Nat. Microbiol.">
        <title>Wide diversity of methane and short-chain alkane metabolisms in uncultured archaea.</title>
        <authorList>
            <person name="Borrel G."/>
            <person name="Adam P.S."/>
            <person name="McKay L.J."/>
            <person name="Chen L.X."/>
            <person name="Sierra-Garcia I.N."/>
            <person name="Sieber C.M."/>
            <person name="Letourneur Q."/>
            <person name="Ghozlane A."/>
            <person name="Andersen G.L."/>
            <person name="Li W.J."/>
            <person name="Hallam S.J."/>
            <person name="Muyzer G."/>
            <person name="de Oliveira V.M."/>
            <person name="Inskeep W.P."/>
            <person name="Banfield J.F."/>
            <person name="Gribaldo S."/>
        </authorList>
    </citation>
    <scope>NUCLEOTIDE SEQUENCE [LARGE SCALE GENOMIC DNA]</scope>
    <source>
        <strain evidence="9">NM1b</strain>
    </source>
</reference>
<evidence type="ECO:0000259" key="8">
    <source>
        <dbReference type="PROSITE" id="PS51379"/>
    </source>
</evidence>
<feature type="domain" description="4Fe-4S ferredoxin-type" evidence="8">
    <location>
        <begin position="433"/>
        <end position="463"/>
    </location>
</feature>
<evidence type="ECO:0000256" key="3">
    <source>
        <dbReference type="ARBA" id="ARBA00022723"/>
    </source>
</evidence>
<dbReference type="EC" id="1.2.7.4" evidence="9"/>
<feature type="domain" description="4Fe-4S ferredoxin-type" evidence="8">
    <location>
        <begin position="396"/>
        <end position="424"/>
    </location>
</feature>
<dbReference type="SUPFAM" id="SSF46548">
    <property type="entry name" value="alpha-helical ferredoxin"/>
    <property type="match status" value="1"/>
</dbReference>
<dbReference type="InterPro" id="IPR004137">
    <property type="entry name" value="HCP/CODH"/>
</dbReference>
<dbReference type="Proteomes" id="UP000320766">
    <property type="component" value="Unassembled WGS sequence"/>
</dbReference>
<sequence>MEKIKAGIFDIEGLENVKIEIKEMMGEKIPEEEWAPMGPTPMPKIADLREWDRVLLKRYPPFYAPQCDVCALCTMGKCDLTGNKRGACGLSLEAMQGRIVLLACLVGASAHAAHGRHMLHDIEHMKGDLSKIPIDFGTEINVEAPLTRLITGIKPKTVADLKEVFTYIEENIVQLGDALHTGQEGSALDFESKAYQMGMLDSLGKEAADIAQMAAFNFPVGPGRPLLDVGMGTLDTNKAVIFVIGHNAPPATNICDYVIDHNLEDEVDIGGACCTAIDSSRYSTIVKLACSLGRQLRVIRAGLADCIVVDEQCIRADLLYQAQKVGTPVIFANDKKMHDMEIRDGDDPGEIVKDLVSGNVPGVVLLDPLNVGEVAVKVAQQMKPIRRKKGWTLSDEEFKKQVEACTNCGNCTVACPNGIRIGDAHKLAAEGDISLLASQFDICIGCGRCEQVCPQNIPIISTMIKAAWPLIQAEKGKIRQARGPIFDTEIRNVGAPLVLGTIPGIIAPIGCGNYPNGTKDVYTIAKEFGDRGYIVCLTGCMLIDTGLYRDEEGKTIFETHPDVFDRGGIINIGSCVSNAHIHDAAIKVANIFAQRNIRGNYEEIADYILNRVGACGVAWGAMSQKAASIATGFNRLGVPAVVGPHGVKYRRAFMGRKDREEDWYVYDARNGEKVYVGPVPEHSIIAAETIEECLPLMAKLCMRAADTPAGRSIKLTHYMDLNKKYLGAYPDDWTVFVRGETDLPMAKKAEFMQMLESDHGWKIDWKAKKILEGPTVKYDPSFDPTNLARLIKHKKE</sequence>
<accession>A0A520KW12</accession>
<dbReference type="InterPro" id="IPR004460">
    <property type="entry name" value="CdhA"/>
</dbReference>
<keyword evidence="3" id="KW-0479">Metal-binding</keyword>
<dbReference type="PANTHER" id="PTHR30109:SF6">
    <property type="entry name" value="ACETYL-COA DECARBONYLASE_SYNTHASE COMPLEX SUBUNIT ALPHA"/>
    <property type="match status" value="1"/>
</dbReference>
<keyword evidence="6" id="KW-0408">Iron</keyword>
<keyword evidence="4" id="KW-0677">Repeat</keyword>
<dbReference type="GO" id="GO:0043885">
    <property type="term" value="F:anaerobic carbon-monoxide dehydrogenase activity"/>
    <property type="evidence" value="ECO:0007669"/>
    <property type="project" value="UniProtKB-EC"/>
</dbReference>
<keyword evidence="2" id="KW-0533">Nickel</keyword>
<evidence type="ECO:0000256" key="6">
    <source>
        <dbReference type="ARBA" id="ARBA00023004"/>
    </source>
</evidence>
<dbReference type="PROSITE" id="PS00198">
    <property type="entry name" value="4FE4S_FER_1"/>
    <property type="match status" value="1"/>
</dbReference>
<keyword evidence="1" id="KW-0004">4Fe-4S</keyword>
<gene>
    <name evidence="9" type="primary">cdhA</name>
    <name evidence="9" type="ORF">EF807_07785</name>
</gene>
<organism evidence="9 10">
    <name type="scientific">Candidatus Methanolliviera hydrocarbonicum</name>
    <dbReference type="NCBI Taxonomy" id="2491085"/>
    <lineage>
        <taxon>Archaea</taxon>
        <taxon>Methanobacteriati</taxon>
        <taxon>Methanobacteriota</taxon>
        <taxon>Candidatus Methanoliparia</taxon>
        <taxon>Candidatus Methanoliparales</taxon>
        <taxon>Candidatus Methanollivieraceae</taxon>
        <taxon>Candidatus Methanolliviera</taxon>
    </lineage>
</organism>
<dbReference type="Gene3D" id="1.20.1270.30">
    <property type="match status" value="1"/>
</dbReference>
<evidence type="ECO:0000256" key="5">
    <source>
        <dbReference type="ARBA" id="ARBA00023002"/>
    </source>
</evidence>
<dbReference type="GO" id="GO:0042542">
    <property type="term" value="P:response to hydrogen peroxide"/>
    <property type="evidence" value="ECO:0007669"/>
    <property type="project" value="TreeGrafter"/>
</dbReference>
<dbReference type="PROSITE" id="PS51379">
    <property type="entry name" value="4FE4S_FER_2"/>
    <property type="match status" value="2"/>
</dbReference>
<dbReference type="NCBIfam" id="TIGR00314">
    <property type="entry name" value="cdhA"/>
    <property type="match status" value="1"/>
</dbReference>
<dbReference type="GO" id="GO:0006091">
    <property type="term" value="P:generation of precursor metabolites and energy"/>
    <property type="evidence" value="ECO:0007669"/>
    <property type="project" value="InterPro"/>
</dbReference>
<evidence type="ECO:0000313" key="9">
    <source>
        <dbReference type="EMBL" id="RZN67287.1"/>
    </source>
</evidence>
<dbReference type="GO" id="GO:0016151">
    <property type="term" value="F:nickel cation binding"/>
    <property type="evidence" value="ECO:0007669"/>
    <property type="project" value="InterPro"/>
</dbReference>
<dbReference type="Pfam" id="PF00037">
    <property type="entry name" value="Fer4"/>
    <property type="match status" value="1"/>
</dbReference>
<keyword evidence="7" id="KW-0411">Iron-sulfur</keyword>
<dbReference type="InterPro" id="IPR016101">
    <property type="entry name" value="CO_DH_a-bundle"/>
</dbReference>
<protein>
    <submittedName>
        <fullName evidence="9">CO dehydrogenase/acetyl-CoA synthase complex subunit epsilon</fullName>
        <ecNumber evidence="9">1.2.7.4</ecNumber>
    </submittedName>
</protein>
<dbReference type="PANTHER" id="PTHR30109">
    <property type="entry name" value="HYDROXYLAMINE REDUCTASE"/>
    <property type="match status" value="1"/>
</dbReference>
<dbReference type="GO" id="GO:0004601">
    <property type="term" value="F:peroxidase activity"/>
    <property type="evidence" value="ECO:0007669"/>
    <property type="project" value="TreeGrafter"/>
</dbReference>
<evidence type="ECO:0000256" key="4">
    <source>
        <dbReference type="ARBA" id="ARBA00022737"/>
    </source>
</evidence>
<comment type="caution">
    <text evidence="9">The sequence shown here is derived from an EMBL/GenBank/DDBJ whole genome shotgun (WGS) entry which is preliminary data.</text>
</comment>
<dbReference type="Pfam" id="PF03063">
    <property type="entry name" value="Prismane"/>
    <property type="match status" value="2"/>
</dbReference>
<dbReference type="AlphaFoldDB" id="A0A520KW12"/>
<dbReference type="InterPro" id="IPR011254">
    <property type="entry name" value="Prismane-like_sf"/>
</dbReference>
<dbReference type="InterPro" id="IPR017896">
    <property type="entry name" value="4Fe4S_Fe-S-bd"/>
</dbReference>
<dbReference type="InterPro" id="IPR016099">
    <property type="entry name" value="Prismane-like_a/b-sand"/>
</dbReference>
<evidence type="ECO:0000256" key="7">
    <source>
        <dbReference type="ARBA" id="ARBA00023014"/>
    </source>
</evidence>
<dbReference type="GO" id="GO:0006084">
    <property type="term" value="P:acetyl-CoA metabolic process"/>
    <property type="evidence" value="ECO:0007669"/>
    <property type="project" value="InterPro"/>
</dbReference>
<dbReference type="GO" id="GO:0050418">
    <property type="term" value="F:hydroxylamine reductase activity"/>
    <property type="evidence" value="ECO:0007669"/>
    <property type="project" value="TreeGrafter"/>
</dbReference>
<keyword evidence="5 9" id="KW-0560">Oxidoreductase</keyword>
<proteinExistence type="predicted"/>
<evidence type="ECO:0000313" key="10">
    <source>
        <dbReference type="Proteomes" id="UP000320766"/>
    </source>
</evidence>
<dbReference type="InterPro" id="IPR017900">
    <property type="entry name" value="4Fe4S_Fe_S_CS"/>
</dbReference>
<evidence type="ECO:0000256" key="1">
    <source>
        <dbReference type="ARBA" id="ARBA00022485"/>
    </source>
</evidence>
<dbReference type="EMBL" id="RXIL01000140">
    <property type="protein sequence ID" value="RZN67287.1"/>
    <property type="molecule type" value="Genomic_DNA"/>
</dbReference>